<organism evidence="2 3">
    <name type="scientific">Corallococcus soli</name>
    <dbReference type="NCBI Taxonomy" id="2710757"/>
    <lineage>
        <taxon>Bacteria</taxon>
        <taxon>Pseudomonadati</taxon>
        <taxon>Myxococcota</taxon>
        <taxon>Myxococcia</taxon>
        <taxon>Myxococcales</taxon>
        <taxon>Cystobacterineae</taxon>
        <taxon>Myxococcaceae</taxon>
        <taxon>Corallococcus</taxon>
    </lineage>
</organism>
<feature type="transmembrane region" description="Helical" evidence="1">
    <location>
        <begin position="27"/>
        <end position="47"/>
    </location>
</feature>
<dbReference type="Proteomes" id="UP001516472">
    <property type="component" value="Unassembled WGS sequence"/>
</dbReference>
<dbReference type="EMBL" id="JAAIYO010000006">
    <property type="protein sequence ID" value="MBE4750792.1"/>
    <property type="molecule type" value="Genomic_DNA"/>
</dbReference>
<gene>
    <name evidence="2" type="ORF">G4177_21720</name>
</gene>
<keyword evidence="3" id="KW-1185">Reference proteome</keyword>
<protein>
    <submittedName>
        <fullName evidence="2">Uncharacterized protein</fullName>
    </submittedName>
</protein>
<keyword evidence="1" id="KW-0812">Transmembrane</keyword>
<dbReference type="RefSeq" id="WP_193427991.1">
    <property type="nucleotide sequence ID" value="NZ_CBCSIP010000037.1"/>
</dbReference>
<proteinExistence type="predicted"/>
<keyword evidence="1" id="KW-0472">Membrane</keyword>
<name>A0ABR9PS87_9BACT</name>
<accession>A0ABR9PS87</accession>
<keyword evidence="1" id="KW-1133">Transmembrane helix</keyword>
<evidence type="ECO:0000256" key="1">
    <source>
        <dbReference type="SAM" id="Phobius"/>
    </source>
</evidence>
<evidence type="ECO:0000313" key="2">
    <source>
        <dbReference type="EMBL" id="MBE4750792.1"/>
    </source>
</evidence>
<reference evidence="2 3" key="1">
    <citation type="submission" date="2020-02" db="EMBL/GenBank/DDBJ databases">
        <authorList>
            <person name="Babadi Z.K."/>
            <person name="Risdian C."/>
            <person name="Ebrahimipour G.H."/>
            <person name="Wink J."/>
        </authorList>
    </citation>
    <scope>NUCLEOTIDE SEQUENCE [LARGE SCALE GENOMIC DNA]</scope>
    <source>
        <strain evidence="2 3">ZKHCc1 1396</strain>
    </source>
</reference>
<sequence length="89" mass="10014">MTTRIPTASDASTAQAPRTWNHWIRLFHRWLSIAFTVAVIANVVAMAKGSTVVWVGFLALIPLAMLLFSGLYLFVLPYAHKWRGGRRTD</sequence>
<feature type="transmembrane region" description="Helical" evidence="1">
    <location>
        <begin position="53"/>
        <end position="79"/>
    </location>
</feature>
<evidence type="ECO:0000313" key="3">
    <source>
        <dbReference type="Proteomes" id="UP001516472"/>
    </source>
</evidence>
<comment type="caution">
    <text evidence="2">The sequence shown here is derived from an EMBL/GenBank/DDBJ whole genome shotgun (WGS) entry which is preliminary data.</text>
</comment>